<proteinExistence type="predicted"/>
<gene>
    <name evidence="2" type="ORF">EWE75_15160</name>
</gene>
<evidence type="ECO:0000313" key="2">
    <source>
        <dbReference type="EMBL" id="RZF63665.1"/>
    </source>
</evidence>
<dbReference type="Proteomes" id="UP000292085">
    <property type="component" value="Unassembled WGS sequence"/>
</dbReference>
<feature type="region of interest" description="Disordered" evidence="1">
    <location>
        <begin position="19"/>
        <end position="41"/>
    </location>
</feature>
<protein>
    <submittedName>
        <fullName evidence="2">Uncharacterized protein</fullName>
    </submittedName>
</protein>
<dbReference type="EMBL" id="SGIS01000023">
    <property type="protein sequence ID" value="RZF63665.1"/>
    <property type="molecule type" value="Genomic_DNA"/>
</dbReference>
<evidence type="ECO:0000256" key="1">
    <source>
        <dbReference type="SAM" id="MobiDB-lite"/>
    </source>
</evidence>
<sequence length="270" mass="29602">MRLRYLPMVCMAALAACGGTSDTKGDASKRQSAGEGAKEAVATAPARRLTPFVQANDPAFVLLPERGADAGAFVPAGWTVVKSAKADFNKDGHQDVMLVLRQQDQAKIKPLNEGSDQTLDSNPYRIAVAFFDPVTRDYALVAEDHTLIPRNDNPRFDDPFNDAKTGKGVFVVGLSRFANMGSWSTESRSLTFRYQDGAFRLIGLDCTESERNTGAYTRRSLNYLTHRMEVEIGTVEDEGPGKVTWRDLPGTRLHTLNEIGDGLDFKIPDA</sequence>
<dbReference type="RefSeq" id="WP_130158958.1">
    <property type="nucleotide sequence ID" value="NZ_SGIS01000023.1"/>
</dbReference>
<accession>A0A4Q6XUR3</accession>
<reference evidence="2 3" key="1">
    <citation type="submission" date="2019-02" db="EMBL/GenBank/DDBJ databases">
        <authorList>
            <person name="Li Y."/>
        </authorList>
    </citation>
    <scope>NUCLEOTIDE SEQUENCE [LARGE SCALE GENOMIC DNA]</scope>
    <source>
        <strain evidence="2 3">3-7</strain>
    </source>
</reference>
<comment type="caution">
    <text evidence="2">The sequence shown here is derived from an EMBL/GenBank/DDBJ whole genome shotgun (WGS) entry which is preliminary data.</text>
</comment>
<evidence type="ECO:0000313" key="3">
    <source>
        <dbReference type="Proteomes" id="UP000292085"/>
    </source>
</evidence>
<organism evidence="2 3">
    <name type="scientific">Sphingomonas populi</name>
    <dbReference type="NCBI Taxonomy" id="2484750"/>
    <lineage>
        <taxon>Bacteria</taxon>
        <taxon>Pseudomonadati</taxon>
        <taxon>Pseudomonadota</taxon>
        <taxon>Alphaproteobacteria</taxon>
        <taxon>Sphingomonadales</taxon>
        <taxon>Sphingomonadaceae</taxon>
        <taxon>Sphingomonas</taxon>
    </lineage>
</organism>
<dbReference type="OrthoDB" id="86940at2"/>
<keyword evidence="3" id="KW-1185">Reference proteome</keyword>
<name>A0A4Q6XUR3_9SPHN</name>
<dbReference type="AlphaFoldDB" id="A0A4Q6XUR3"/>
<dbReference type="PROSITE" id="PS51257">
    <property type="entry name" value="PROKAR_LIPOPROTEIN"/>
    <property type="match status" value="1"/>
</dbReference>